<dbReference type="CDD" id="cd00887">
    <property type="entry name" value="MoeA"/>
    <property type="match status" value="1"/>
</dbReference>
<keyword evidence="7" id="KW-0479">Metal-binding</keyword>
<dbReference type="Gene3D" id="2.170.190.11">
    <property type="entry name" value="Molybdopterin biosynthesis moea protein, domain 3"/>
    <property type="match status" value="1"/>
</dbReference>
<dbReference type="SUPFAM" id="SSF53218">
    <property type="entry name" value="Molybdenum cofactor biosynthesis proteins"/>
    <property type="match status" value="1"/>
</dbReference>
<keyword evidence="7 9" id="KW-0808">Transferase</keyword>
<dbReference type="Pfam" id="PF03454">
    <property type="entry name" value="MoeA_C"/>
    <property type="match status" value="1"/>
</dbReference>
<keyword evidence="7" id="KW-0460">Magnesium</keyword>
<dbReference type="SUPFAM" id="SSF63882">
    <property type="entry name" value="MoeA N-terminal region -like"/>
    <property type="match status" value="1"/>
</dbReference>
<dbReference type="NCBIfam" id="TIGR00177">
    <property type="entry name" value="molyb_syn"/>
    <property type="match status" value="1"/>
</dbReference>
<dbReference type="SUPFAM" id="SSF63867">
    <property type="entry name" value="MoeA C-terminal domain-like"/>
    <property type="match status" value="1"/>
</dbReference>
<dbReference type="RefSeq" id="WP_307358803.1">
    <property type="nucleotide sequence ID" value="NZ_JAUSXK010000001.1"/>
</dbReference>
<dbReference type="GO" id="GO:0061599">
    <property type="term" value="F:molybdopterin molybdotransferase activity"/>
    <property type="evidence" value="ECO:0007669"/>
    <property type="project" value="UniProtKB-EC"/>
</dbReference>
<keyword evidence="4 7" id="KW-0500">Molybdenum</keyword>
<dbReference type="Gene3D" id="3.40.980.10">
    <property type="entry name" value="MoaB/Mog-like domain"/>
    <property type="match status" value="1"/>
</dbReference>
<evidence type="ECO:0000259" key="8">
    <source>
        <dbReference type="SMART" id="SM00852"/>
    </source>
</evidence>
<dbReference type="NCBIfam" id="NF045515">
    <property type="entry name" value="Glp_gephyrin"/>
    <property type="match status" value="1"/>
</dbReference>
<evidence type="ECO:0000256" key="1">
    <source>
        <dbReference type="ARBA" id="ARBA00002901"/>
    </source>
</evidence>
<name>A0ABU0P7V1_9MICO</name>
<comment type="function">
    <text evidence="1 7">Catalyzes the insertion of molybdate into adenylated molybdopterin with the concomitant release of AMP.</text>
</comment>
<evidence type="ECO:0000313" key="10">
    <source>
        <dbReference type="Proteomes" id="UP001239085"/>
    </source>
</evidence>
<dbReference type="PANTHER" id="PTHR10192:SF5">
    <property type="entry name" value="GEPHYRIN"/>
    <property type="match status" value="1"/>
</dbReference>
<dbReference type="InterPro" id="IPR001453">
    <property type="entry name" value="MoaB/Mog_dom"/>
</dbReference>
<dbReference type="EC" id="2.10.1.1" evidence="7"/>
<dbReference type="SMART" id="SM00852">
    <property type="entry name" value="MoCF_biosynth"/>
    <property type="match status" value="1"/>
</dbReference>
<comment type="catalytic activity">
    <reaction evidence="6">
        <text>adenylyl-molybdopterin + molybdate = Mo-molybdopterin + AMP + H(+)</text>
        <dbReference type="Rhea" id="RHEA:35047"/>
        <dbReference type="ChEBI" id="CHEBI:15378"/>
        <dbReference type="ChEBI" id="CHEBI:36264"/>
        <dbReference type="ChEBI" id="CHEBI:62727"/>
        <dbReference type="ChEBI" id="CHEBI:71302"/>
        <dbReference type="ChEBI" id="CHEBI:456215"/>
        <dbReference type="EC" id="2.10.1.1"/>
    </reaction>
</comment>
<proteinExistence type="inferred from homology"/>
<keyword evidence="5 7" id="KW-0501">Molybdenum cofactor biosynthesis</keyword>
<comment type="caution">
    <text evidence="9">The sequence shown here is derived from an EMBL/GenBank/DDBJ whole genome shotgun (WGS) entry which is preliminary data.</text>
</comment>
<organism evidence="9 10">
    <name type="scientific">Microbacterium murale</name>
    <dbReference type="NCBI Taxonomy" id="1081040"/>
    <lineage>
        <taxon>Bacteria</taxon>
        <taxon>Bacillati</taxon>
        <taxon>Actinomycetota</taxon>
        <taxon>Actinomycetes</taxon>
        <taxon>Micrococcales</taxon>
        <taxon>Microbacteriaceae</taxon>
        <taxon>Microbacterium</taxon>
    </lineage>
</organism>
<sequence>MITIEEHLAGILQATHRLPSVPCGLADAQGLVLAANVTSRWPVPLFDNSAMDGYAVRSEDATAGAILTVVADVAAGSDEDPAIGPGEAVRIMTGAAIPSDADAVVPLEQTDLGTAIRAEAPERITVLVAPAPGAHIRRRGQDASAGAVSVASGARLGPWQLSAIASAGIEQVTVHRAPRVAIISTGSELIAPSGTPRRGQIPESNSVLLSAAVREAGAIITSAATVADDPPALRRALDATDADVVILSGGASVGAFDVVKAVLGEERGVRFSQVAMQPGKPQGFGVLDEGMLAFCLPGNPVSVAASFEVFVRPALRQMAGFAVIDRPRVIRTAGAAWTSPKGRVQILPAVFDDEIVRPATSGGSGSHLVTSLAAATAFAVIPAETVRVEEGEPVTVMVLA</sequence>
<evidence type="ECO:0000256" key="6">
    <source>
        <dbReference type="ARBA" id="ARBA00047317"/>
    </source>
</evidence>
<dbReference type="PANTHER" id="PTHR10192">
    <property type="entry name" value="MOLYBDOPTERIN BIOSYNTHESIS PROTEIN"/>
    <property type="match status" value="1"/>
</dbReference>
<dbReference type="Pfam" id="PF03453">
    <property type="entry name" value="MoeA_N"/>
    <property type="match status" value="1"/>
</dbReference>
<dbReference type="InterPro" id="IPR036425">
    <property type="entry name" value="MoaB/Mog-like_dom_sf"/>
</dbReference>
<comment type="similarity">
    <text evidence="3 7">Belongs to the MoeA family.</text>
</comment>
<dbReference type="InterPro" id="IPR036688">
    <property type="entry name" value="MoeA_C_domain_IV_sf"/>
</dbReference>
<feature type="domain" description="MoaB/Mog" evidence="8">
    <location>
        <begin position="181"/>
        <end position="317"/>
    </location>
</feature>
<protein>
    <recommendedName>
        <fullName evidence="7">Molybdopterin molybdenumtransferase</fullName>
        <ecNumber evidence="7">2.10.1.1</ecNumber>
    </recommendedName>
</protein>
<evidence type="ECO:0000313" key="9">
    <source>
        <dbReference type="EMBL" id="MDQ0642761.1"/>
    </source>
</evidence>
<dbReference type="EMBL" id="JAUSXK010000001">
    <property type="protein sequence ID" value="MDQ0642761.1"/>
    <property type="molecule type" value="Genomic_DNA"/>
</dbReference>
<gene>
    <name evidence="9" type="ORF">QFZ46_000921</name>
</gene>
<comment type="cofactor">
    <cofactor evidence="7">
        <name>Mg(2+)</name>
        <dbReference type="ChEBI" id="CHEBI:18420"/>
    </cofactor>
</comment>
<dbReference type="InterPro" id="IPR005110">
    <property type="entry name" value="MoeA_linker/N"/>
</dbReference>
<evidence type="ECO:0000256" key="3">
    <source>
        <dbReference type="ARBA" id="ARBA00010763"/>
    </source>
</evidence>
<dbReference type="Gene3D" id="2.40.340.10">
    <property type="entry name" value="MoeA, C-terminal, domain IV"/>
    <property type="match status" value="1"/>
</dbReference>
<dbReference type="Pfam" id="PF00994">
    <property type="entry name" value="MoCF_biosynth"/>
    <property type="match status" value="1"/>
</dbReference>
<accession>A0ABU0P7V1</accession>
<dbReference type="InterPro" id="IPR036135">
    <property type="entry name" value="MoeA_linker/N_sf"/>
</dbReference>
<dbReference type="Gene3D" id="3.90.105.10">
    <property type="entry name" value="Molybdopterin biosynthesis moea protein, domain 2"/>
    <property type="match status" value="1"/>
</dbReference>
<keyword evidence="10" id="KW-1185">Reference proteome</keyword>
<dbReference type="InterPro" id="IPR005111">
    <property type="entry name" value="MoeA_C_domain_IV"/>
</dbReference>
<dbReference type="Proteomes" id="UP001239085">
    <property type="component" value="Unassembled WGS sequence"/>
</dbReference>
<evidence type="ECO:0000256" key="5">
    <source>
        <dbReference type="ARBA" id="ARBA00023150"/>
    </source>
</evidence>
<reference evidence="9 10" key="1">
    <citation type="submission" date="2023-07" db="EMBL/GenBank/DDBJ databases">
        <title>Comparative genomics of wheat-associated soil bacteria to identify genetic determinants of phenazine resistance.</title>
        <authorList>
            <person name="Mouncey N."/>
        </authorList>
    </citation>
    <scope>NUCLEOTIDE SEQUENCE [LARGE SCALE GENOMIC DNA]</scope>
    <source>
        <strain evidence="9 10">W2I7</strain>
    </source>
</reference>
<evidence type="ECO:0000256" key="2">
    <source>
        <dbReference type="ARBA" id="ARBA00005046"/>
    </source>
</evidence>
<evidence type="ECO:0000256" key="4">
    <source>
        <dbReference type="ARBA" id="ARBA00022505"/>
    </source>
</evidence>
<comment type="pathway">
    <text evidence="2 7">Cofactor biosynthesis; molybdopterin biosynthesis.</text>
</comment>
<dbReference type="InterPro" id="IPR038987">
    <property type="entry name" value="MoeA-like"/>
</dbReference>
<evidence type="ECO:0000256" key="7">
    <source>
        <dbReference type="RuleBase" id="RU365090"/>
    </source>
</evidence>